<gene>
    <name evidence="1" type="ORF">IAC35_01255</name>
</gene>
<dbReference type="EMBL" id="DVLC01000025">
    <property type="protein sequence ID" value="HIT46466.1"/>
    <property type="molecule type" value="Genomic_DNA"/>
</dbReference>
<dbReference type="AlphaFoldDB" id="A0A9D1KGB0"/>
<organism evidence="1 2">
    <name type="scientific">Candidatus Cryptobacteroides merdipullorum</name>
    <dbReference type="NCBI Taxonomy" id="2840771"/>
    <lineage>
        <taxon>Bacteria</taxon>
        <taxon>Pseudomonadati</taxon>
        <taxon>Bacteroidota</taxon>
        <taxon>Bacteroidia</taxon>
        <taxon>Bacteroidales</taxon>
        <taxon>Candidatus Cryptobacteroides</taxon>
    </lineage>
</organism>
<sequence>GYGPFYYMLQNDTEWKAGYKYTYNVTITLYGLQVSVDTDGMTWDNGAGGEGAVELPI</sequence>
<reference evidence="1" key="2">
    <citation type="journal article" date="2021" name="PeerJ">
        <title>Extensive microbial diversity within the chicken gut microbiome revealed by metagenomics and culture.</title>
        <authorList>
            <person name="Gilroy R."/>
            <person name="Ravi A."/>
            <person name="Getino M."/>
            <person name="Pursley I."/>
            <person name="Horton D.L."/>
            <person name="Alikhan N.F."/>
            <person name="Baker D."/>
            <person name="Gharbi K."/>
            <person name="Hall N."/>
            <person name="Watson M."/>
            <person name="Adriaenssens E.M."/>
            <person name="Foster-Nyarko E."/>
            <person name="Jarju S."/>
            <person name="Secka A."/>
            <person name="Antonio M."/>
            <person name="Oren A."/>
            <person name="Chaudhuri R.R."/>
            <person name="La Ragione R."/>
            <person name="Hildebrand F."/>
            <person name="Pallen M.J."/>
        </authorList>
    </citation>
    <scope>NUCLEOTIDE SEQUENCE</scope>
    <source>
        <strain evidence="1">ChiHecec2B26-709</strain>
    </source>
</reference>
<evidence type="ECO:0000313" key="1">
    <source>
        <dbReference type="EMBL" id="HIT46466.1"/>
    </source>
</evidence>
<evidence type="ECO:0000313" key="2">
    <source>
        <dbReference type="Proteomes" id="UP000886881"/>
    </source>
</evidence>
<reference evidence="1" key="1">
    <citation type="submission" date="2020-10" db="EMBL/GenBank/DDBJ databases">
        <authorList>
            <person name="Gilroy R."/>
        </authorList>
    </citation>
    <scope>NUCLEOTIDE SEQUENCE</scope>
    <source>
        <strain evidence="1">ChiHecec2B26-709</strain>
    </source>
</reference>
<feature type="non-terminal residue" evidence="1">
    <location>
        <position position="1"/>
    </location>
</feature>
<protein>
    <submittedName>
        <fullName evidence="1">Fimbrillin family protein</fullName>
    </submittedName>
</protein>
<accession>A0A9D1KGB0</accession>
<comment type="caution">
    <text evidence="1">The sequence shown here is derived from an EMBL/GenBank/DDBJ whole genome shotgun (WGS) entry which is preliminary data.</text>
</comment>
<dbReference type="Gene3D" id="2.60.40.2630">
    <property type="match status" value="1"/>
</dbReference>
<proteinExistence type="predicted"/>
<name>A0A9D1KGB0_9BACT</name>
<dbReference type="Proteomes" id="UP000886881">
    <property type="component" value="Unassembled WGS sequence"/>
</dbReference>